<keyword evidence="3" id="KW-0274">FAD</keyword>
<evidence type="ECO:0000256" key="2">
    <source>
        <dbReference type="ARBA" id="ARBA00022630"/>
    </source>
</evidence>
<keyword evidence="4" id="KW-0560">Oxidoreductase</keyword>
<reference evidence="7 10" key="2">
    <citation type="submission" date="2020-08" db="EMBL/GenBank/DDBJ databases">
        <title>Genomic Encyclopedia of Type Strains, Phase IV (KMG-IV): sequencing the most valuable type-strain genomes for metagenomic binning, comparative biology and taxonomic classification.</title>
        <authorList>
            <person name="Goeker M."/>
        </authorList>
    </citation>
    <scope>NUCLEOTIDE SEQUENCE [LARGE SCALE GENOMIC DNA]</scope>
    <source>
        <strain evidence="7 10">DSM 100021</strain>
    </source>
</reference>
<dbReference type="InterPro" id="IPR050493">
    <property type="entry name" value="FAD-dep_Monooxygenase_BioMet"/>
</dbReference>
<dbReference type="EMBL" id="MKIN01000024">
    <property type="protein sequence ID" value="OLP48102.1"/>
    <property type="molecule type" value="Genomic_DNA"/>
</dbReference>
<comment type="caution">
    <text evidence="8">The sequence shown here is derived from an EMBL/GenBank/DDBJ whole genome shotgun (WGS) entry which is preliminary data.</text>
</comment>
<dbReference type="PRINTS" id="PR00420">
    <property type="entry name" value="RNGMNOXGNASE"/>
</dbReference>
<dbReference type="EMBL" id="JACIED010000002">
    <property type="protein sequence ID" value="MBB4007753.1"/>
    <property type="molecule type" value="Genomic_DNA"/>
</dbReference>
<dbReference type="SUPFAM" id="SSF51905">
    <property type="entry name" value="FAD/NAD(P)-binding domain"/>
    <property type="match status" value="1"/>
</dbReference>
<dbReference type="Proteomes" id="UP000185598">
    <property type="component" value="Unassembled WGS sequence"/>
</dbReference>
<feature type="domain" description="FAD-binding" evidence="6">
    <location>
        <begin position="11"/>
        <end position="67"/>
    </location>
</feature>
<name>A0A1Q9A0L0_9HYPH</name>
<accession>A0A1Q9A0L0</accession>
<dbReference type="STRING" id="887144.BJF91_08070"/>
<keyword evidence="9" id="KW-1185">Reference proteome</keyword>
<dbReference type="InterPro" id="IPR036188">
    <property type="entry name" value="FAD/NAD-bd_sf"/>
</dbReference>
<dbReference type="Pfam" id="PF01494">
    <property type="entry name" value="FAD_binding_3"/>
    <property type="match status" value="2"/>
</dbReference>
<evidence type="ECO:0000313" key="10">
    <source>
        <dbReference type="Proteomes" id="UP000544107"/>
    </source>
</evidence>
<evidence type="ECO:0000256" key="1">
    <source>
        <dbReference type="ARBA" id="ARBA00001974"/>
    </source>
</evidence>
<dbReference type="Proteomes" id="UP000544107">
    <property type="component" value="Unassembled WGS sequence"/>
</dbReference>
<evidence type="ECO:0000259" key="6">
    <source>
        <dbReference type="Pfam" id="PF01494"/>
    </source>
</evidence>
<evidence type="ECO:0000313" key="9">
    <source>
        <dbReference type="Proteomes" id="UP000185598"/>
    </source>
</evidence>
<keyword evidence="2" id="KW-0285">Flavoprotein</keyword>
<evidence type="ECO:0000313" key="7">
    <source>
        <dbReference type="EMBL" id="MBB4007753.1"/>
    </source>
</evidence>
<organism evidence="8 9">
    <name type="scientific">Allorhizobium taibaishanense</name>
    <dbReference type="NCBI Taxonomy" id="887144"/>
    <lineage>
        <taxon>Bacteria</taxon>
        <taxon>Pseudomonadati</taxon>
        <taxon>Pseudomonadota</taxon>
        <taxon>Alphaproteobacteria</taxon>
        <taxon>Hyphomicrobiales</taxon>
        <taxon>Rhizobiaceae</taxon>
        <taxon>Rhizobium/Agrobacterium group</taxon>
        <taxon>Allorhizobium</taxon>
    </lineage>
</organism>
<dbReference type="GO" id="GO:0071949">
    <property type="term" value="F:FAD binding"/>
    <property type="evidence" value="ECO:0007669"/>
    <property type="project" value="InterPro"/>
</dbReference>
<proteinExistence type="predicted"/>
<dbReference type="OrthoDB" id="5499180at2"/>
<evidence type="ECO:0000256" key="5">
    <source>
        <dbReference type="ARBA" id="ARBA00023033"/>
    </source>
</evidence>
<protein>
    <submittedName>
        <fullName evidence="7 8">2-polyprenyl-6-methoxyphenol hydroxylase</fullName>
    </submittedName>
</protein>
<feature type="domain" description="FAD-binding" evidence="6">
    <location>
        <begin position="144"/>
        <end position="320"/>
    </location>
</feature>
<dbReference type="PANTHER" id="PTHR13789">
    <property type="entry name" value="MONOOXYGENASE"/>
    <property type="match status" value="1"/>
</dbReference>
<dbReference type="AlphaFoldDB" id="A0A1Q9A0L0"/>
<evidence type="ECO:0000313" key="8">
    <source>
        <dbReference type="EMBL" id="OLP48102.1"/>
    </source>
</evidence>
<dbReference type="GO" id="GO:0004497">
    <property type="term" value="F:monooxygenase activity"/>
    <property type="evidence" value="ECO:0007669"/>
    <property type="project" value="UniProtKB-KW"/>
</dbReference>
<sequence length="413" mass="45859">MKLSWRVGRRVAVVGAGPGGLSAALALTAKGYDVRIFERHQAPRPLGGAVLLSVPVLAMLRQYGVDLSNFGSYTSTHFRNQKGKLRAALPFNAKVEEQFGIKGWHYGVLRSSAFSDMLKLVPEGMIVGGYSLKSYDDSGKVIRLHFEDQETVDADMLIGADGVNSVVSKQAFGDPGLFHVGIRVWLAWCNHFEGVPANTGWISHSRQHQASFFPMLHDGKPGFEWWVVEPSSPTAPVPSDPKAHVTNIVSQFANPMPRFPAHTDFSSQMFRWEVYNRPSLKAWSKGRVVCLGDAVHPVSPYAAYGMGMAIEDGYFIAKYLDGRDLSDLSQLKGAFAEYEAQRVAYCNHHVELARRLGKLFHRLPAPLAVLRDLVYDNTKLLERTLSKDYLKTAEDFSIALTELHVKNVRDQAA</sequence>
<comment type="cofactor">
    <cofactor evidence="1">
        <name>FAD</name>
        <dbReference type="ChEBI" id="CHEBI:57692"/>
    </cofactor>
</comment>
<dbReference type="InterPro" id="IPR002938">
    <property type="entry name" value="FAD-bd"/>
</dbReference>
<dbReference type="RefSeq" id="WP_075616154.1">
    <property type="nucleotide sequence ID" value="NZ_JACIED010000002.1"/>
</dbReference>
<evidence type="ECO:0000256" key="3">
    <source>
        <dbReference type="ARBA" id="ARBA00022827"/>
    </source>
</evidence>
<keyword evidence="5" id="KW-0503">Monooxygenase</keyword>
<dbReference type="Gene3D" id="3.50.50.60">
    <property type="entry name" value="FAD/NAD(P)-binding domain"/>
    <property type="match status" value="1"/>
</dbReference>
<reference evidence="8 9" key="1">
    <citation type="submission" date="2016-09" db="EMBL/GenBank/DDBJ databases">
        <title>Rhizobium oryziradicis sp. nov., isolated from the root of rice.</title>
        <authorList>
            <person name="Zhao J."/>
            <person name="Zhang X."/>
        </authorList>
    </citation>
    <scope>NUCLEOTIDE SEQUENCE [LARGE SCALE GENOMIC DNA]</scope>
    <source>
        <strain evidence="8 9">14971</strain>
    </source>
</reference>
<evidence type="ECO:0000256" key="4">
    <source>
        <dbReference type="ARBA" id="ARBA00023002"/>
    </source>
</evidence>
<gene>
    <name evidence="8" type="ORF">BJF91_08070</name>
    <name evidence="7" type="ORF">GGQ71_002016</name>
</gene>
<dbReference type="PANTHER" id="PTHR13789:SF318">
    <property type="entry name" value="GERANYLGERANYL DIPHOSPHATE REDUCTASE"/>
    <property type="match status" value="1"/>
</dbReference>